<dbReference type="PANTHER" id="PTHR10926">
    <property type="entry name" value="CELL CYCLE CONTROL PROTEIN 50"/>
    <property type="match status" value="1"/>
</dbReference>
<sequence>MTASATDTVPKRQSIWALFTQQRLPAWQPILTPLHSSLCLLAVAIVCFLLSLLVCQANTSAVDITLRYDHQQQCSFGYNSTGAFRYEASPKHVWQTGCITDVSFRVDKHLKAPVYVYYGLENFYQSHRRFSKSRSAAQLAGQHVSQSSLASVTSPLSYPGELRHQGNKSINLSGTLLHYSDFVYVPAGLVPWSMFNDTFTLYRVTNDEAGAATSPLLQLICNASAFSRFTNEPLEGAGRCHKKGIAWASDVEFHYKKPYFPPPSSLPPVWSAPQWAYDAADGDVNPTPPSSMPSDDDCFNEGWYADEPGHRIPVTTDEDLMVWARVASLPNFRKLYRVIDDDLVPGAYVMRIHEHFNAASFGGKKSFSLSTVSWLGGRNTFMAWMYFVISIVSASSSVTFICIHRRYGDRALRATATLLKSD</sequence>
<proteinExistence type="inferred from homology"/>
<evidence type="ECO:0000256" key="6">
    <source>
        <dbReference type="PIRNR" id="PIRNR015840"/>
    </source>
</evidence>
<evidence type="ECO:0000256" key="2">
    <source>
        <dbReference type="ARBA" id="ARBA00009457"/>
    </source>
</evidence>
<evidence type="ECO:0000256" key="7">
    <source>
        <dbReference type="SAM" id="Phobius"/>
    </source>
</evidence>
<dbReference type="OrthoDB" id="340608at2759"/>
<accession>A0A836I944</accession>
<dbReference type="GO" id="GO:0005783">
    <property type="term" value="C:endoplasmic reticulum"/>
    <property type="evidence" value="ECO:0007669"/>
    <property type="project" value="TreeGrafter"/>
</dbReference>
<dbReference type="KEGG" id="phet:94287465"/>
<dbReference type="PIRSF" id="PIRSF015840">
    <property type="entry name" value="DUF284_TM_euk"/>
    <property type="match status" value="1"/>
</dbReference>
<comment type="similarity">
    <text evidence="2 6">Belongs to the CDC50/LEM3 family.</text>
</comment>
<dbReference type="EMBL" id="JAFJZO010000035">
    <property type="protein sequence ID" value="KAG5492761.1"/>
    <property type="molecule type" value="Genomic_DNA"/>
</dbReference>
<dbReference type="GO" id="GO:0005886">
    <property type="term" value="C:plasma membrane"/>
    <property type="evidence" value="ECO:0007669"/>
    <property type="project" value="TreeGrafter"/>
</dbReference>
<dbReference type="PANTHER" id="PTHR10926:SF0">
    <property type="entry name" value="CDC50, ISOFORM A"/>
    <property type="match status" value="1"/>
</dbReference>
<evidence type="ECO:0000313" key="9">
    <source>
        <dbReference type="Proteomes" id="UP000674318"/>
    </source>
</evidence>
<keyword evidence="5 6" id="KW-0472">Membrane</keyword>
<organism evidence="8 9">
    <name type="scientific">Porcisia hertigi</name>
    <dbReference type="NCBI Taxonomy" id="2761500"/>
    <lineage>
        <taxon>Eukaryota</taxon>
        <taxon>Discoba</taxon>
        <taxon>Euglenozoa</taxon>
        <taxon>Kinetoplastea</taxon>
        <taxon>Metakinetoplastina</taxon>
        <taxon>Trypanosomatida</taxon>
        <taxon>Trypanosomatidae</taxon>
        <taxon>Leishmaniinae</taxon>
        <taxon>Porcisia</taxon>
    </lineage>
</organism>
<evidence type="ECO:0000256" key="4">
    <source>
        <dbReference type="ARBA" id="ARBA00022989"/>
    </source>
</evidence>
<name>A0A836I944_9TRYP</name>
<keyword evidence="4 7" id="KW-1133">Transmembrane helix</keyword>
<evidence type="ECO:0000313" key="8">
    <source>
        <dbReference type="EMBL" id="KAG5492761.1"/>
    </source>
</evidence>
<protein>
    <submittedName>
        <fullName evidence="8">Uncharacterized protein</fullName>
    </submittedName>
</protein>
<dbReference type="Pfam" id="PF03381">
    <property type="entry name" value="CDC50"/>
    <property type="match status" value="1"/>
</dbReference>
<feature type="transmembrane region" description="Helical" evidence="7">
    <location>
        <begin position="381"/>
        <end position="403"/>
    </location>
</feature>
<keyword evidence="3 7" id="KW-0812">Transmembrane</keyword>
<comment type="caution">
    <text evidence="8">The sequence shown here is derived from an EMBL/GenBank/DDBJ whole genome shotgun (WGS) entry which is preliminary data.</text>
</comment>
<comment type="subcellular location">
    <subcellularLocation>
        <location evidence="1">Membrane</location>
        <topology evidence="1">Multi-pass membrane protein</topology>
    </subcellularLocation>
</comment>
<dbReference type="GO" id="GO:0005794">
    <property type="term" value="C:Golgi apparatus"/>
    <property type="evidence" value="ECO:0007669"/>
    <property type="project" value="TreeGrafter"/>
</dbReference>
<evidence type="ECO:0000256" key="1">
    <source>
        <dbReference type="ARBA" id="ARBA00004141"/>
    </source>
</evidence>
<keyword evidence="9" id="KW-1185">Reference proteome</keyword>
<dbReference type="Proteomes" id="UP000674318">
    <property type="component" value="Chromosome 35"/>
</dbReference>
<dbReference type="AlphaFoldDB" id="A0A836I944"/>
<dbReference type="GeneID" id="94287465"/>
<dbReference type="InterPro" id="IPR005045">
    <property type="entry name" value="CDC50/LEM3_fam"/>
</dbReference>
<dbReference type="RefSeq" id="XP_067753545.1">
    <property type="nucleotide sequence ID" value="XM_067897388.1"/>
</dbReference>
<evidence type="ECO:0000256" key="3">
    <source>
        <dbReference type="ARBA" id="ARBA00022692"/>
    </source>
</evidence>
<evidence type="ECO:0000256" key="5">
    <source>
        <dbReference type="ARBA" id="ARBA00023136"/>
    </source>
</evidence>
<gene>
    <name evidence="8" type="ORF">JKF63_01341</name>
</gene>
<reference evidence="8 9" key="1">
    <citation type="submission" date="2021-02" db="EMBL/GenBank/DDBJ databases">
        <title>Porcisia hertigi Genome sequencing and assembly.</title>
        <authorList>
            <person name="Almutairi H."/>
            <person name="Gatherer D."/>
        </authorList>
    </citation>
    <scope>NUCLEOTIDE SEQUENCE [LARGE SCALE GENOMIC DNA]</scope>
    <source>
        <strain evidence="8 9">C119</strain>
    </source>
</reference>